<evidence type="ECO:0000313" key="4">
    <source>
        <dbReference type="EnsemblMetazoa" id="AALFPA23_014740.P21403"/>
    </source>
</evidence>
<dbReference type="Proteomes" id="UP000069940">
    <property type="component" value="Unassembled WGS sequence"/>
</dbReference>
<dbReference type="InterPro" id="IPR043502">
    <property type="entry name" value="DNA/RNA_pol_sf"/>
</dbReference>
<dbReference type="Gene3D" id="4.10.60.10">
    <property type="entry name" value="Zinc finger, CCHC-type"/>
    <property type="match status" value="1"/>
</dbReference>
<dbReference type="Gene3D" id="2.40.70.10">
    <property type="entry name" value="Acid Proteases"/>
    <property type="match status" value="1"/>
</dbReference>
<dbReference type="SUPFAM" id="SSF56672">
    <property type="entry name" value="DNA/RNA polymerases"/>
    <property type="match status" value="1"/>
</dbReference>
<dbReference type="InterPro" id="IPR036875">
    <property type="entry name" value="Znf_CCHC_sf"/>
</dbReference>
<reference evidence="5" key="1">
    <citation type="journal article" date="2015" name="Proc. Natl. Acad. Sci. U.S.A.">
        <title>Genome sequence of the Asian Tiger mosquito, Aedes albopictus, reveals insights into its biology, genetics, and evolution.</title>
        <authorList>
            <person name="Chen X.G."/>
            <person name="Jiang X."/>
            <person name="Gu J."/>
            <person name="Xu M."/>
            <person name="Wu Y."/>
            <person name="Deng Y."/>
            <person name="Zhang C."/>
            <person name="Bonizzoni M."/>
            <person name="Dermauw W."/>
            <person name="Vontas J."/>
            <person name="Armbruster P."/>
            <person name="Huang X."/>
            <person name="Yang Y."/>
            <person name="Zhang H."/>
            <person name="He W."/>
            <person name="Peng H."/>
            <person name="Liu Y."/>
            <person name="Wu K."/>
            <person name="Chen J."/>
            <person name="Lirakis M."/>
            <person name="Topalis P."/>
            <person name="Van Leeuwen T."/>
            <person name="Hall A.B."/>
            <person name="Jiang X."/>
            <person name="Thorpe C."/>
            <person name="Mueller R.L."/>
            <person name="Sun C."/>
            <person name="Waterhouse R.M."/>
            <person name="Yan G."/>
            <person name="Tu Z.J."/>
            <person name="Fang X."/>
            <person name="James A.A."/>
        </authorList>
    </citation>
    <scope>NUCLEOTIDE SEQUENCE [LARGE SCALE GENOMIC DNA]</scope>
    <source>
        <strain evidence="5">Foshan</strain>
    </source>
</reference>
<evidence type="ECO:0000259" key="3">
    <source>
        <dbReference type="PROSITE" id="PS50878"/>
    </source>
</evidence>
<dbReference type="SUPFAM" id="SSF50630">
    <property type="entry name" value="Acid proteases"/>
    <property type="match status" value="1"/>
</dbReference>
<organism evidence="4 5">
    <name type="scientific">Aedes albopictus</name>
    <name type="common">Asian tiger mosquito</name>
    <name type="synonym">Stegomyia albopicta</name>
    <dbReference type="NCBI Taxonomy" id="7160"/>
    <lineage>
        <taxon>Eukaryota</taxon>
        <taxon>Metazoa</taxon>
        <taxon>Ecdysozoa</taxon>
        <taxon>Arthropoda</taxon>
        <taxon>Hexapoda</taxon>
        <taxon>Insecta</taxon>
        <taxon>Pterygota</taxon>
        <taxon>Neoptera</taxon>
        <taxon>Endopterygota</taxon>
        <taxon>Diptera</taxon>
        <taxon>Nematocera</taxon>
        <taxon>Culicoidea</taxon>
        <taxon>Culicidae</taxon>
        <taxon>Culicinae</taxon>
        <taxon>Aedini</taxon>
        <taxon>Aedes</taxon>
        <taxon>Stegomyia</taxon>
    </lineage>
</organism>
<sequence length="714" mass="80125">MKLHGQTSEVRSVFVVAEVGDIDTMDDSRAVPAFRCDRIEASKLAREWKAWKKGLECYFAAYGVTDQKVMRAKMLHLGGSALQTVFKNLEDHDHVPLVTLVPRWYDAAIEKLDAFFEPRHQSTSERKKLRQMKQNPGERFADFVIRLKQQVAECGFEKYGAEIEQVLKSIHLTDAVVEGCSSNDVRRMILLKDLSFADIEALGIAQEGVDQQLVEITTTQSEPRSTGNVYSASQSRDRFAAVKTTSSKMRLTKTCFNCGRQGHLSSSLACPARGKQCHSCKSYGHFEKLCRKRKPARTEASEKKQIRVIESVNHEAIEKATKCEETAAPDKVYYAFYSGNESNTLTCIVGGIPTEMLVDSGADANMISETAWIKMKDSQVSVKSSTKGSNRVLMAYGSNNPLTILGSFVADITAGVKTTQAEFLVVKGGQRCLLGDQTAKRLGVLQVGLHINRVESPLQPFSKIKGIVAHIRMDPDASPIFQPMRRIPLPLEEAVANKINELLQRDIIEHKTGPTSWVSPLVVVGKANGEPRLCLDLRRVNEAVLREHHPMPVVEDYMARLGRGTIWSKLDIREAFLQIELAEESRDVTTFMTNRGLFRFKRLPFGLVTAPELFQKAMDEMLAGCTGTYWYLDDIIVEGKDVEEHDKRLEKVLAILKDRGVELRWEKCELRVAELEFLGHQISEKGICPSESKVAALMSFREPQNEAKTFEQGY</sequence>
<dbReference type="CDD" id="cd01647">
    <property type="entry name" value="RT_LTR"/>
    <property type="match status" value="1"/>
</dbReference>
<dbReference type="InterPro" id="IPR050951">
    <property type="entry name" value="Retrovirus_Pol_polyprotein"/>
</dbReference>
<dbReference type="InterPro" id="IPR001969">
    <property type="entry name" value="Aspartic_peptidase_AS"/>
</dbReference>
<evidence type="ECO:0008006" key="6">
    <source>
        <dbReference type="Google" id="ProtNLM"/>
    </source>
</evidence>
<dbReference type="PANTHER" id="PTHR37984:SF11">
    <property type="entry name" value="INTEGRASE CATALYTIC DOMAIN-CONTAINING PROTEIN"/>
    <property type="match status" value="1"/>
</dbReference>
<proteinExistence type="predicted"/>
<dbReference type="Gene3D" id="3.10.10.10">
    <property type="entry name" value="HIV Type 1 Reverse Transcriptase, subunit A, domain 1"/>
    <property type="match status" value="1"/>
</dbReference>
<dbReference type="InterPro" id="IPR000477">
    <property type="entry name" value="RT_dom"/>
</dbReference>
<accession>A0ABM1Z3L3</accession>
<dbReference type="PROSITE" id="PS50175">
    <property type="entry name" value="ASP_PROT_RETROV"/>
    <property type="match status" value="1"/>
</dbReference>
<dbReference type="InterPro" id="IPR021109">
    <property type="entry name" value="Peptidase_aspartic_dom_sf"/>
</dbReference>
<dbReference type="InterPro" id="IPR001878">
    <property type="entry name" value="Znf_CCHC"/>
</dbReference>
<dbReference type="PROSITE" id="PS00141">
    <property type="entry name" value="ASP_PROTEASE"/>
    <property type="match status" value="1"/>
</dbReference>
<dbReference type="SMART" id="SM00343">
    <property type="entry name" value="ZnF_C2HC"/>
    <property type="match status" value="2"/>
</dbReference>
<dbReference type="GeneID" id="134288779"/>
<name>A0ABM1Z3L3_AEDAL</name>
<feature type="domain" description="Peptidase A2" evidence="2">
    <location>
        <begin position="354"/>
        <end position="372"/>
    </location>
</feature>
<keyword evidence="5" id="KW-1185">Reference proteome</keyword>
<dbReference type="EnsemblMetazoa" id="AALFPA23_014740.R21403">
    <property type="protein sequence ID" value="AALFPA23_014740.P21403"/>
    <property type="gene ID" value="AALFPA23_014740"/>
</dbReference>
<dbReference type="Pfam" id="PF00078">
    <property type="entry name" value="RVT_1"/>
    <property type="match status" value="1"/>
</dbReference>
<keyword evidence="1" id="KW-0378">Hydrolase</keyword>
<dbReference type="RefSeq" id="XP_062710635.1">
    <property type="nucleotide sequence ID" value="XM_062854651.1"/>
</dbReference>
<evidence type="ECO:0000256" key="1">
    <source>
        <dbReference type="ARBA" id="ARBA00022801"/>
    </source>
</evidence>
<dbReference type="SUPFAM" id="SSF57756">
    <property type="entry name" value="Retrovirus zinc finger-like domains"/>
    <property type="match status" value="1"/>
</dbReference>
<dbReference type="Gene3D" id="3.30.70.270">
    <property type="match status" value="1"/>
</dbReference>
<protein>
    <recommendedName>
        <fullName evidence="6">Reverse transcriptase domain-containing protein</fullName>
    </recommendedName>
</protein>
<dbReference type="InterPro" id="IPR001995">
    <property type="entry name" value="Peptidase_A2_cat"/>
</dbReference>
<dbReference type="InterPro" id="IPR043128">
    <property type="entry name" value="Rev_trsase/Diguanyl_cyclase"/>
</dbReference>
<feature type="domain" description="Reverse transcriptase" evidence="3">
    <location>
        <begin position="505"/>
        <end position="682"/>
    </location>
</feature>
<reference evidence="4" key="2">
    <citation type="submission" date="2025-05" db="UniProtKB">
        <authorList>
            <consortium name="EnsemblMetazoa"/>
        </authorList>
    </citation>
    <scope>IDENTIFICATION</scope>
    <source>
        <strain evidence="4">Foshan</strain>
    </source>
</reference>
<evidence type="ECO:0000259" key="2">
    <source>
        <dbReference type="PROSITE" id="PS50175"/>
    </source>
</evidence>
<dbReference type="PROSITE" id="PS50878">
    <property type="entry name" value="RT_POL"/>
    <property type="match status" value="1"/>
</dbReference>
<dbReference type="PANTHER" id="PTHR37984">
    <property type="entry name" value="PROTEIN CBG26694"/>
    <property type="match status" value="1"/>
</dbReference>
<evidence type="ECO:0000313" key="5">
    <source>
        <dbReference type="Proteomes" id="UP000069940"/>
    </source>
</evidence>
<dbReference type="Pfam" id="PF00098">
    <property type="entry name" value="zf-CCHC"/>
    <property type="match status" value="1"/>
</dbReference>